<gene>
    <name evidence="2" type="ORF">NEPTK9_001244</name>
</gene>
<evidence type="ECO:0000313" key="2">
    <source>
        <dbReference type="EMBL" id="MBF5059728.1"/>
    </source>
</evidence>
<reference evidence="2 3" key="1">
    <citation type="submission" date="2020-01" db="EMBL/GenBank/DDBJ databases">
        <title>Draft genome sequence of Cand. Neptunochlamydia vexilliferae K9.</title>
        <authorList>
            <person name="Schulz F."/>
            <person name="Koestlbacher S."/>
            <person name="Wascher F."/>
            <person name="Pizzetti I."/>
            <person name="Horn M."/>
        </authorList>
    </citation>
    <scope>NUCLEOTIDE SEQUENCE [LARGE SCALE GENOMIC DNA]</scope>
    <source>
        <strain evidence="2 3">K9</strain>
    </source>
</reference>
<keyword evidence="1" id="KW-0472">Membrane</keyword>
<name>A0ABS0B016_9BACT</name>
<dbReference type="EMBL" id="JAAEJV010000037">
    <property type="protein sequence ID" value="MBF5059728.1"/>
    <property type="molecule type" value="Genomic_DNA"/>
</dbReference>
<keyword evidence="1" id="KW-0812">Transmembrane</keyword>
<evidence type="ECO:0000313" key="3">
    <source>
        <dbReference type="Proteomes" id="UP001194714"/>
    </source>
</evidence>
<protein>
    <submittedName>
        <fullName evidence="2">Uncharacterized protein</fullName>
    </submittedName>
</protein>
<dbReference type="Proteomes" id="UP001194714">
    <property type="component" value="Unassembled WGS sequence"/>
</dbReference>
<proteinExistence type="predicted"/>
<organism evidence="2 3">
    <name type="scientific">Candidatus Neptunichlamydia vexilliferae</name>
    <dbReference type="NCBI Taxonomy" id="1651774"/>
    <lineage>
        <taxon>Bacteria</taxon>
        <taxon>Pseudomonadati</taxon>
        <taxon>Chlamydiota</taxon>
        <taxon>Chlamydiia</taxon>
        <taxon>Parachlamydiales</taxon>
        <taxon>Simkaniaceae</taxon>
        <taxon>Candidatus Neptunichlamydia</taxon>
    </lineage>
</organism>
<comment type="caution">
    <text evidence="2">The sequence shown here is derived from an EMBL/GenBank/DDBJ whole genome shotgun (WGS) entry which is preliminary data.</text>
</comment>
<accession>A0ABS0B016</accession>
<feature type="transmembrane region" description="Helical" evidence="1">
    <location>
        <begin position="168"/>
        <end position="195"/>
    </location>
</feature>
<keyword evidence="3" id="KW-1185">Reference proteome</keyword>
<keyword evidence="1" id="KW-1133">Transmembrane helix</keyword>
<sequence>MEGLFFSLDRSSWNLPKINTKIIDRRFFKPLGALISILGAPKNVKKTLKNAQVLENAYKYAKGELDFFKVEALKEIVKKLKNIDPSSKESLGTFAQATLLLKTYASFLGRTIPLAGLLVPLSQLYLKSGNVTKSFEAWMKTNHWNENYEALIDLVKASTSCLIPMIELMAYGALFVIPGMFIFPITASLAMITLYECYQEECKENPEFQKQLLSIF</sequence>
<evidence type="ECO:0000256" key="1">
    <source>
        <dbReference type="SAM" id="Phobius"/>
    </source>
</evidence>